<dbReference type="Proteomes" id="UP000243459">
    <property type="component" value="Chromosome 1"/>
</dbReference>
<gene>
    <name evidence="1" type="ORF">A4U43_C01F6800</name>
</gene>
<evidence type="ECO:0008006" key="3">
    <source>
        <dbReference type="Google" id="ProtNLM"/>
    </source>
</evidence>
<dbReference type="Gramene" id="ONK79481">
    <property type="protein sequence ID" value="ONK79481"/>
    <property type="gene ID" value="A4U43_C01F6800"/>
</dbReference>
<dbReference type="EMBL" id="CM007381">
    <property type="protein sequence ID" value="ONK79481.1"/>
    <property type="molecule type" value="Genomic_DNA"/>
</dbReference>
<dbReference type="AlphaFoldDB" id="A0A5P1FRY9"/>
<dbReference type="PANTHER" id="PTHR32472:SF18">
    <property type="entry name" value="OS11G0576100 PROTEIN"/>
    <property type="match status" value="1"/>
</dbReference>
<keyword evidence="2" id="KW-1185">Reference proteome</keyword>
<dbReference type="GO" id="GO:0000725">
    <property type="term" value="P:recombinational repair"/>
    <property type="evidence" value="ECO:0007669"/>
    <property type="project" value="TreeGrafter"/>
</dbReference>
<evidence type="ECO:0000313" key="2">
    <source>
        <dbReference type="Proteomes" id="UP000243459"/>
    </source>
</evidence>
<name>A0A5P1FRY9_ASPOF</name>
<proteinExistence type="predicted"/>
<accession>A0A5P1FRY9</accession>
<organism evidence="1 2">
    <name type="scientific">Asparagus officinalis</name>
    <name type="common">Garden asparagus</name>
    <dbReference type="NCBI Taxonomy" id="4686"/>
    <lineage>
        <taxon>Eukaryota</taxon>
        <taxon>Viridiplantae</taxon>
        <taxon>Streptophyta</taxon>
        <taxon>Embryophyta</taxon>
        <taxon>Tracheophyta</taxon>
        <taxon>Spermatophyta</taxon>
        <taxon>Magnoliopsida</taxon>
        <taxon>Liliopsida</taxon>
        <taxon>Asparagales</taxon>
        <taxon>Asparagaceae</taxon>
        <taxon>Asparagoideae</taxon>
        <taxon>Asparagus</taxon>
    </lineage>
</organism>
<protein>
    <recommendedName>
        <fullName evidence="3">TIR domain-containing protein</fullName>
    </recommendedName>
</protein>
<dbReference type="Gene3D" id="3.40.50.10140">
    <property type="entry name" value="Toll/interleukin-1 receptor homology (TIR) domain"/>
    <property type="match status" value="1"/>
</dbReference>
<dbReference type="InterPro" id="IPR035897">
    <property type="entry name" value="Toll_tir_struct_dom_sf"/>
</dbReference>
<dbReference type="SUPFAM" id="SSF52200">
    <property type="entry name" value="Toll/Interleukin receptor TIR domain"/>
    <property type="match status" value="1"/>
</dbReference>
<sequence>MTILLTIPHLSPRMRNCDVYIRISPCSKRPTMVRFIRWLQSELEMQGISCFMIDRSRCRSAYDHGVARSAMDAASFGVVVVNKKSFSCPYSLEEIRFFLEKKLVPIFFGLAQVECIPRDIIEKRGDVWERYEGRLWEYVVILKLNGGRLSGLGRRRVVERVKIWRNMAAKKFPFPRNSSFVGRSKELLELELLLFGDVEGEGEESRNQRRQRMAKVVIRERVVKESKERRRKGKEPYVEKEYVEEIKAQSELRKVNLEYVKGIACVSGDWHWKDGAFTRKCI</sequence>
<dbReference type="PANTHER" id="PTHR32472">
    <property type="entry name" value="DNA REPAIR PROTEIN RADA"/>
    <property type="match status" value="1"/>
</dbReference>
<evidence type="ECO:0000313" key="1">
    <source>
        <dbReference type="EMBL" id="ONK79481.1"/>
    </source>
</evidence>
<reference evidence="2" key="1">
    <citation type="journal article" date="2017" name="Nat. Commun.">
        <title>The asparagus genome sheds light on the origin and evolution of a young Y chromosome.</title>
        <authorList>
            <person name="Harkess A."/>
            <person name="Zhou J."/>
            <person name="Xu C."/>
            <person name="Bowers J.E."/>
            <person name="Van der Hulst R."/>
            <person name="Ayyampalayam S."/>
            <person name="Mercati F."/>
            <person name="Riccardi P."/>
            <person name="McKain M.R."/>
            <person name="Kakrana A."/>
            <person name="Tang H."/>
            <person name="Ray J."/>
            <person name="Groenendijk J."/>
            <person name="Arikit S."/>
            <person name="Mathioni S.M."/>
            <person name="Nakano M."/>
            <person name="Shan H."/>
            <person name="Telgmann-Rauber A."/>
            <person name="Kanno A."/>
            <person name="Yue Z."/>
            <person name="Chen H."/>
            <person name="Li W."/>
            <person name="Chen Y."/>
            <person name="Xu X."/>
            <person name="Zhang Y."/>
            <person name="Luo S."/>
            <person name="Chen H."/>
            <person name="Gao J."/>
            <person name="Mao Z."/>
            <person name="Pires J.C."/>
            <person name="Luo M."/>
            <person name="Kudrna D."/>
            <person name="Wing R.A."/>
            <person name="Meyers B.C."/>
            <person name="Yi K."/>
            <person name="Kong H."/>
            <person name="Lavrijsen P."/>
            <person name="Sunseri F."/>
            <person name="Falavigna A."/>
            <person name="Ye Y."/>
            <person name="Leebens-Mack J.H."/>
            <person name="Chen G."/>
        </authorList>
    </citation>
    <scope>NUCLEOTIDE SEQUENCE [LARGE SCALE GENOMIC DNA]</scope>
    <source>
        <strain evidence="2">cv. DH0086</strain>
    </source>
</reference>